<feature type="non-terminal residue" evidence="2">
    <location>
        <position position="1"/>
    </location>
</feature>
<reference evidence="2" key="1">
    <citation type="journal article" date="2020" name="Fungal Divers.">
        <title>Resolving the Mortierellaceae phylogeny through synthesis of multi-gene phylogenetics and phylogenomics.</title>
        <authorList>
            <person name="Vandepol N."/>
            <person name="Liber J."/>
            <person name="Desiro A."/>
            <person name="Na H."/>
            <person name="Kennedy M."/>
            <person name="Barry K."/>
            <person name="Grigoriev I.V."/>
            <person name="Miller A.N."/>
            <person name="O'Donnell K."/>
            <person name="Stajich J.E."/>
            <person name="Bonito G."/>
        </authorList>
    </citation>
    <scope>NUCLEOTIDE SEQUENCE</scope>
    <source>
        <strain evidence="2">MES-2147</strain>
    </source>
</reference>
<dbReference type="InterPro" id="IPR032675">
    <property type="entry name" value="LRR_dom_sf"/>
</dbReference>
<dbReference type="Pfam" id="PF12937">
    <property type="entry name" value="F-box-like"/>
    <property type="match status" value="1"/>
</dbReference>
<accession>A0A9P6IK46</accession>
<dbReference type="Proteomes" id="UP000749646">
    <property type="component" value="Unassembled WGS sequence"/>
</dbReference>
<dbReference type="InterPro" id="IPR001810">
    <property type="entry name" value="F-box_dom"/>
</dbReference>
<dbReference type="OrthoDB" id="2440092at2759"/>
<dbReference type="EMBL" id="JAAAHW010010250">
    <property type="protein sequence ID" value="KAF9928440.1"/>
    <property type="molecule type" value="Genomic_DNA"/>
</dbReference>
<name>A0A9P6IK46_9FUNG</name>
<proteinExistence type="predicted"/>
<dbReference type="AlphaFoldDB" id="A0A9P6IK46"/>
<sequence length="495" mass="57038">ELVEEIGGYIEQDELARCARVCKSWYGAFIPQLYRHVRYDNHSCKMVALWTATQKHSRHMRSLAVIANDFPELALLGPECCHLTTLSLVPLAFVNQQWCSWLRALIDLNPSIHTLYILLNEQLDRMLFHGEHNILKQMSALRNLSVLNDHYPKDRTKSSGVFEAILECGSQLESLTYEVVRSRPIPEAEPMEASLDIVHRQPWTKLVSLNIHDQDGRREIELLSHCPNLWLYKTRVDCRRNGYESLHLLAQNYTSGDPLYRLEHLEIMQMQGPKTAAALDELLQVCAGPSGLKTFYAVDSIASQITIKTLLTYHAKTLETVVMSSAPWPSPGDLHLLLTMCPRLRHLETFVWSEEPKKPWLHDLMKSPWICTDLRILHLITRQKNESPLIEASQVELLSGQEDVLASLQRQFWNRIGALKNLSTLHLNTESRLRIFPTPLSIIPEDIEQLCGLNHLQEFQIPPWQEFMSPAVKEELQLKRPDLQIEYIDEMQLLA</sequence>
<dbReference type="Gene3D" id="3.80.10.10">
    <property type="entry name" value="Ribonuclease Inhibitor"/>
    <property type="match status" value="1"/>
</dbReference>
<gene>
    <name evidence="2" type="ORF">BGZ65_006272</name>
</gene>
<feature type="domain" description="F-box" evidence="1">
    <location>
        <begin position="2"/>
        <end position="37"/>
    </location>
</feature>
<protein>
    <recommendedName>
        <fullName evidence="1">F-box domain-containing protein</fullName>
    </recommendedName>
</protein>
<organism evidence="2 3">
    <name type="scientific">Modicella reniformis</name>
    <dbReference type="NCBI Taxonomy" id="1440133"/>
    <lineage>
        <taxon>Eukaryota</taxon>
        <taxon>Fungi</taxon>
        <taxon>Fungi incertae sedis</taxon>
        <taxon>Mucoromycota</taxon>
        <taxon>Mortierellomycotina</taxon>
        <taxon>Mortierellomycetes</taxon>
        <taxon>Mortierellales</taxon>
        <taxon>Mortierellaceae</taxon>
        <taxon>Modicella</taxon>
    </lineage>
</organism>
<evidence type="ECO:0000259" key="1">
    <source>
        <dbReference type="Pfam" id="PF12937"/>
    </source>
</evidence>
<evidence type="ECO:0000313" key="3">
    <source>
        <dbReference type="Proteomes" id="UP000749646"/>
    </source>
</evidence>
<keyword evidence="3" id="KW-1185">Reference proteome</keyword>
<evidence type="ECO:0000313" key="2">
    <source>
        <dbReference type="EMBL" id="KAF9928440.1"/>
    </source>
</evidence>
<comment type="caution">
    <text evidence="2">The sequence shown here is derived from an EMBL/GenBank/DDBJ whole genome shotgun (WGS) entry which is preliminary data.</text>
</comment>